<evidence type="ECO:0008006" key="5">
    <source>
        <dbReference type="Google" id="ProtNLM"/>
    </source>
</evidence>
<proteinExistence type="predicted"/>
<evidence type="ECO:0000313" key="4">
    <source>
        <dbReference type="Proteomes" id="UP000193928"/>
    </source>
</evidence>
<dbReference type="SUPFAM" id="SSF56112">
    <property type="entry name" value="Protein kinase-like (PK-like)"/>
    <property type="match status" value="1"/>
</dbReference>
<evidence type="ECO:0000313" key="1">
    <source>
        <dbReference type="EMBL" id="OBS02028.1"/>
    </source>
</evidence>
<evidence type="ECO:0000313" key="2">
    <source>
        <dbReference type="EMBL" id="ORV94352.1"/>
    </source>
</evidence>
<dbReference type="Pfam" id="PF02958">
    <property type="entry name" value="EcKL"/>
    <property type="match status" value="1"/>
</dbReference>
<dbReference type="PANTHER" id="PTHR23020">
    <property type="entry name" value="UNCHARACTERIZED NUCLEAR HORMONE RECEPTOR-RELATED"/>
    <property type="match status" value="1"/>
</dbReference>
<dbReference type="OrthoDB" id="115252at2"/>
<dbReference type="EMBL" id="LQOY01000032">
    <property type="protein sequence ID" value="ORV94352.1"/>
    <property type="molecule type" value="Genomic_DNA"/>
</dbReference>
<dbReference type="EMBL" id="MAEM01000229">
    <property type="protein sequence ID" value="OBS02028.1"/>
    <property type="molecule type" value="Genomic_DNA"/>
</dbReference>
<dbReference type="InterPro" id="IPR052961">
    <property type="entry name" value="Oxido-Kinase-like_Enzymes"/>
</dbReference>
<accession>A0A1A6BI73</accession>
<dbReference type="Proteomes" id="UP000193928">
    <property type="component" value="Unassembled WGS sequence"/>
</dbReference>
<dbReference type="Proteomes" id="UP000093757">
    <property type="component" value="Unassembled WGS sequence"/>
</dbReference>
<comment type="caution">
    <text evidence="1">The sequence shown here is derived from an EMBL/GenBank/DDBJ whole genome shotgun (WGS) entry which is preliminary data.</text>
</comment>
<dbReference type="InterPro" id="IPR011009">
    <property type="entry name" value="Kinase-like_dom_sf"/>
</dbReference>
<reference evidence="2 4" key="1">
    <citation type="submission" date="2016-01" db="EMBL/GenBank/DDBJ databases">
        <title>The new phylogeny of the genus Mycobacterium.</title>
        <authorList>
            <person name="Tarcisio F."/>
            <person name="Conor M."/>
            <person name="Antonella G."/>
            <person name="Elisabetta G."/>
            <person name="Giulia F.S."/>
            <person name="Sara T."/>
            <person name="Anna F."/>
            <person name="Clotilde B."/>
            <person name="Roberto B."/>
            <person name="Veronica D.S."/>
            <person name="Fabio R."/>
            <person name="Monica P."/>
            <person name="Olivier J."/>
            <person name="Enrico T."/>
            <person name="Nicola S."/>
        </authorList>
    </citation>
    <scope>NUCLEOTIDE SEQUENCE [LARGE SCALE GENOMIC DNA]</scope>
    <source>
        <strain evidence="2 4">DSM 44160</strain>
    </source>
</reference>
<organism evidence="1 3">
    <name type="scientific">Mycobacterium gordonae</name>
    <dbReference type="NCBI Taxonomy" id="1778"/>
    <lineage>
        <taxon>Bacteria</taxon>
        <taxon>Bacillati</taxon>
        <taxon>Actinomycetota</taxon>
        <taxon>Actinomycetes</taxon>
        <taxon>Mycobacteriales</taxon>
        <taxon>Mycobacteriaceae</taxon>
        <taxon>Mycobacterium</taxon>
    </lineage>
</organism>
<dbReference type="RefSeq" id="WP_065133727.1">
    <property type="nucleotide sequence ID" value="NZ_JACKSU010000019.1"/>
</dbReference>
<gene>
    <name evidence="1" type="ORF">A9W98_17060</name>
    <name evidence="2" type="ORF">AWC08_16865</name>
</gene>
<sequence>MNHPTTWLAIPRSVEEIDAAWLSEAMHAAGTLEPAAMVRDVRPQRIAVDTGFSSEVYRLHLRGDSRTPATVIAKLPTNTAVREAMDVVGGYVRELTFYRDLALEAPIRAPRVHAAAMAHDSTDFILVLEDLAGWENESHYRGMPFARAQATLAELARLHAWRPKPAVAQRILETFPSLGDSASRQVLPPLFAEGWAIYEANARTTIPAVVGDFATNLATRIGPLLDVLTQRSTLIHGDIRADNLFFRGPEIGVVDYQLAARASGLADVGYLVSQGLTTEERSGRDEELVTEYLRALTDAGGAECAWADAWRQYRSAVAFYLIAPVIAMRGWDLLPLDARELCLRLVERAIATIEDIDALGDLS</sequence>
<name>A0A1A6BI73_MYCGO</name>
<reference evidence="1 3" key="2">
    <citation type="submission" date="2016-06" db="EMBL/GenBank/DDBJ databases">
        <authorList>
            <person name="Kjaerup R.B."/>
            <person name="Dalgaard T.S."/>
            <person name="Juul-Madsen H.R."/>
        </authorList>
    </citation>
    <scope>NUCLEOTIDE SEQUENCE [LARGE SCALE GENOMIC DNA]</scope>
    <source>
        <strain evidence="1 3">1245752.6</strain>
    </source>
</reference>
<dbReference type="AlphaFoldDB" id="A0A1A6BI73"/>
<dbReference type="PANTHER" id="PTHR23020:SF41">
    <property type="entry name" value="AMINOGLYCOSIDE PHOSPHOTRANSFERASE DOMAIN-CONTAINING PROTEIN"/>
    <property type="match status" value="1"/>
</dbReference>
<keyword evidence="4" id="KW-1185">Reference proteome</keyword>
<dbReference type="InterPro" id="IPR004119">
    <property type="entry name" value="EcKL"/>
</dbReference>
<dbReference type="Gene3D" id="3.90.1200.10">
    <property type="match status" value="1"/>
</dbReference>
<evidence type="ECO:0000313" key="3">
    <source>
        <dbReference type="Proteomes" id="UP000093757"/>
    </source>
</evidence>
<protein>
    <recommendedName>
        <fullName evidence="5">Aminoglycoside phosphotransferase</fullName>
    </recommendedName>
</protein>